<organism evidence="2 3">
    <name type="scientific">Opisthorchis viverrini</name>
    <name type="common">Southeast Asian liver fluke</name>
    <dbReference type="NCBI Taxonomy" id="6198"/>
    <lineage>
        <taxon>Eukaryota</taxon>
        <taxon>Metazoa</taxon>
        <taxon>Spiralia</taxon>
        <taxon>Lophotrochozoa</taxon>
        <taxon>Platyhelminthes</taxon>
        <taxon>Trematoda</taxon>
        <taxon>Digenea</taxon>
        <taxon>Opisthorchiida</taxon>
        <taxon>Opisthorchiata</taxon>
        <taxon>Opisthorchiidae</taxon>
        <taxon>Opisthorchis</taxon>
    </lineage>
</organism>
<feature type="transmembrane region" description="Helical" evidence="1">
    <location>
        <begin position="75"/>
        <end position="94"/>
    </location>
</feature>
<gene>
    <name evidence="2" type="ORF">T265_09933</name>
</gene>
<keyword evidence="1" id="KW-0472">Membrane</keyword>
<dbReference type="OrthoDB" id="6271515at2759"/>
<feature type="transmembrane region" description="Helical" evidence="1">
    <location>
        <begin position="106"/>
        <end position="130"/>
    </location>
</feature>
<dbReference type="Proteomes" id="UP000054324">
    <property type="component" value="Unassembled WGS sequence"/>
</dbReference>
<dbReference type="KEGG" id="ovi:T265_09933"/>
<dbReference type="GeneID" id="20324101"/>
<evidence type="ECO:0008006" key="4">
    <source>
        <dbReference type="Google" id="ProtNLM"/>
    </source>
</evidence>
<keyword evidence="1" id="KW-0812">Transmembrane</keyword>
<proteinExistence type="predicted"/>
<dbReference type="EMBL" id="KL596937">
    <property type="protein sequence ID" value="KER21840.1"/>
    <property type="molecule type" value="Genomic_DNA"/>
</dbReference>
<keyword evidence="1" id="KW-1133">Transmembrane helix</keyword>
<sequence>MASGFTPVKIILLVTLLLAVVLSIISLCVHDLDWSKRNTRGQVSIAFNIIGLLLMATSAILFLIQFFACQSKYNLFMILVVVFAVIALISFSIATGTYYHPIVPVYGAWVLSAVWDSVLAVVVAIIFLVMGS</sequence>
<name>A0A074ZF32_OPIVI</name>
<feature type="transmembrane region" description="Helical" evidence="1">
    <location>
        <begin position="45"/>
        <end position="68"/>
    </location>
</feature>
<dbReference type="AlphaFoldDB" id="A0A074ZF32"/>
<evidence type="ECO:0000313" key="3">
    <source>
        <dbReference type="Proteomes" id="UP000054324"/>
    </source>
</evidence>
<keyword evidence="3" id="KW-1185">Reference proteome</keyword>
<dbReference type="RefSeq" id="XP_009174421.1">
    <property type="nucleotide sequence ID" value="XM_009176157.1"/>
</dbReference>
<protein>
    <recommendedName>
        <fullName evidence="4">MARVEL domain-containing protein</fullName>
    </recommendedName>
</protein>
<evidence type="ECO:0000313" key="2">
    <source>
        <dbReference type="EMBL" id="KER21840.1"/>
    </source>
</evidence>
<accession>A0A074ZF32</accession>
<reference evidence="2 3" key="1">
    <citation type="submission" date="2013-11" db="EMBL/GenBank/DDBJ databases">
        <title>Opisthorchis viverrini - life in the bile duct.</title>
        <authorList>
            <person name="Young N.D."/>
            <person name="Nagarajan N."/>
            <person name="Lin S.J."/>
            <person name="Korhonen P.K."/>
            <person name="Jex A.R."/>
            <person name="Hall R.S."/>
            <person name="Safavi-Hemami H."/>
            <person name="Kaewkong W."/>
            <person name="Bertrand D."/>
            <person name="Gao S."/>
            <person name="Seet Q."/>
            <person name="Wongkham S."/>
            <person name="Teh B.T."/>
            <person name="Wongkham C."/>
            <person name="Intapan P.M."/>
            <person name="Maleewong W."/>
            <person name="Yang X."/>
            <person name="Hu M."/>
            <person name="Wang Z."/>
            <person name="Hofmann A."/>
            <person name="Sternberg P.W."/>
            <person name="Tan P."/>
            <person name="Wang J."/>
            <person name="Gasser R.B."/>
        </authorList>
    </citation>
    <scope>NUCLEOTIDE SEQUENCE [LARGE SCALE GENOMIC DNA]</scope>
</reference>
<evidence type="ECO:0000256" key="1">
    <source>
        <dbReference type="SAM" id="Phobius"/>
    </source>
</evidence>
<dbReference type="CTD" id="20324101"/>